<evidence type="ECO:0000313" key="2">
    <source>
        <dbReference type="Proteomes" id="UP000318801"/>
    </source>
</evidence>
<gene>
    <name evidence="1" type="primary">pdeM</name>
    <name evidence="1" type="ORF">FJU08_09965</name>
</gene>
<dbReference type="Gene3D" id="3.60.21.10">
    <property type="match status" value="1"/>
</dbReference>
<dbReference type="PIRSF" id="PIRSF000887">
    <property type="entry name" value="Pesterase_MJ0037"/>
    <property type="match status" value="1"/>
</dbReference>
<dbReference type="EMBL" id="VHLG01000004">
    <property type="protein sequence ID" value="TPW30976.1"/>
    <property type="molecule type" value="Genomic_DNA"/>
</dbReference>
<proteinExistence type="predicted"/>
<reference evidence="1 2" key="1">
    <citation type="submission" date="2019-06" db="EMBL/GenBank/DDBJ databases">
        <authorList>
            <person name="Li M."/>
        </authorList>
    </citation>
    <scope>NUCLEOTIDE SEQUENCE [LARGE SCALE GENOMIC DNA]</scope>
    <source>
        <strain evidence="1 2">BGMRC2036</strain>
    </source>
</reference>
<dbReference type="SUPFAM" id="SSF56300">
    <property type="entry name" value="Metallo-dependent phosphatases"/>
    <property type="match status" value="1"/>
</dbReference>
<dbReference type="AlphaFoldDB" id="A0A506UC43"/>
<dbReference type="GO" id="GO:0016787">
    <property type="term" value="F:hydrolase activity"/>
    <property type="evidence" value="ECO:0007669"/>
    <property type="project" value="UniProtKB-KW"/>
</dbReference>
<keyword evidence="2" id="KW-1185">Reference proteome</keyword>
<keyword evidence="1" id="KW-0436">Ligase</keyword>
<dbReference type="InterPro" id="IPR024173">
    <property type="entry name" value="Pesterase_MJ0037-like"/>
</dbReference>
<accession>A0A506UC43</accession>
<organism evidence="1 2">
    <name type="scientific">Martelella alba</name>
    <dbReference type="NCBI Taxonomy" id="2590451"/>
    <lineage>
        <taxon>Bacteria</taxon>
        <taxon>Pseudomonadati</taxon>
        <taxon>Pseudomonadota</taxon>
        <taxon>Alphaproteobacteria</taxon>
        <taxon>Hyphomicrobiales</taxon>
        <taxon>Aurantimonadaceae</taxon>
        <taxon>Martelella</taxon>
    </lineage>
</organism>
<dbReference type="InterPro" id="IPR026336">
    <property type="entry name" value="PdeM-like"/>
</dbReference>
<dbReference type="PANTHER" id="PTHR39323:SF1">
    <property type="entry name" value="BLR1149 PROTEIN"/>
    <property type="match status" value="1"/>
</dbReference>
<dbReference type="EC" id="3.1.-.-" evidence="1"/>
<dbReference type="Proteomes" id="UP000318801">
    <property type="component" value="Unassembled WGS sequence"/>
</dbReference>
<name>A0A506UC43_9HYPH</name>
<dbReference type="GO" id="GO:0004519">
    <property type="term" value="F:endonuclease activity"/>
    <property type="evidence" value="ECO:0007669"/>
    <property type="project" value="UniProtKB-KW"/>
</dbReference>
<keyword evidence="1" id="KW-0378">Hydrolase</keyword>
<dbReference type="OrthoDB" id="9795838at2"/>
<sequence>MRTGATRRETEEQAETVFCGHSIVLDPSGAAFFPELFLLVVSDLHLERGAAHARRGSLLPPYDTSLVLSRLAAVIGRYQPQRVVSLGDSFHDRRGSAEMPDHFRQTLGALIAGRDWIWINGNHDPDGVAGLAGLALDQWSFAGLSFRHEPGPGIAEICGHLHPSATLRRRDKNVRRPCFAIDEKRLMLPAFGTLSGGLDLKHRAFAGLFERQQLMVHLLGSDRVYTLPFNRLSG</sequence>
<dbReference type="InterPro" id="IPR029052">
    <property type="entry name" value="Metallo-depent_PP-like"/>
</dbReference>
<dbReference type="NCBIfam" id="TIGR04123">
    <property type="entry name" value="P_estr_lig_assc"/>
    <property type="match status" value="1"/>
</dbReference>
<evidence type="ECO:0000313" key="1">
    <source>
        <dbReference type="EMBL" id="TPW30976.1"/>
    </source>
</evidence>
<dbReference type="RefSeq" id="WP_141148848.1">
    <property type="nucleotide sequence ID" value="NZ_VHLG01000004.1"/>
</dbReference>
<keyword evidence="1" id="KW-0540">Nuclease</keyword>
<protein>
    <submittedName>
        <fullName evidence="1">Ligase-associated DNA damage response endonuclease PdeM</fullName>
        <ecNumber evidence="1">3.1.-.-</ecNumber>
    </submittedName>
</protein>
<keyword evidence="1" id="KW-0255">Endonuclease</keyword>
<comment type="caution">
    <text evidence="1">The sequence shown here is derived from an EMBL/GenBank/DDBJ whole genome shotgun (WGS) entry which is preliminary data.</text>
</comment>
<dbReference type="PANTHER" id="PTHR39323">
    <property type="entry name" value="BLR1149 PROTEIN"/>
    <property type="match status" value="1"/>
</dbReference>
<dbReference type="GO" id="GO:0016874">
    <property type="term" value="F:ligase activity"/>
    <property type="evidence" value="ECO:0007669"/>
    <property type="project" value="UniProtKB-KW"/>
</dbReference>